<dbReference type="EMBL" id="CP045901">
    <property type="protein sequence ID" value="QQP37618.1"/>
    <property type="molecule type" value="Genomic_DNA"/>
</dbReference>
<name>A0A7T8GTR4_CALRO</name>
<dbReference type="OrthoDB" id="6744268at2759"/>
<dbReference type="Proteomes" id="UP000595437">
    <property type="component" value="Chromosome 12"/>
</dbReference>
<sequence>MQAKGKPMEELDDPEWARDLAFLVDITEHLNVLNVTMQGRNKLVTEYYDSSGQKLLASTCKM</sequence>
<accession>A0A7T8GTR4</accession>
<dbReference type="PANTHER" id="PTHR45913">
    <property type="entry name" value="EPM2A-INTERACTING PROTEIN 1"/>
    <property type="match status" value="1"/>
</dbReference>
<keyword evidence="2" id="KW-1185">Reference proteome</keyword>
<protein>
    <submittedName>
        <fullName evidence="1">Uncharacterized protein</fullName>
    </submittedName>
</protein>
<evidence type="ECO:0000313" key="1">
    <source>
        <dbReference type="EMBL" id="QQP37618.1"/>
    </source>
</evidence>
<dbReference type="AlphaFoldDB" id="A0A7T8GTR4"/>
<reference evidence="2" key="1">
    <citation type="submission" date="2021-01" db="EMBL/GenBank/DDBJ databases">
        <title>Caligus Genome Assembly.</title>
        <authorList>
            <person name="Gallardo-Escarate C."/>
        </authorList>
    </citation>
    <scope>NUCLEOTIDE SEQUENCE [LARGE SCALE GENOMIC DNA]</scope>
</reference>
<gene>
    <name evidence="1" type="ORF">FKW44_017941</name>
</gene>
<evidence type="ECO:0000313" key="2">
    <source>
        <dbReference type="Proteomes" id="UP000595437"/>
    </source>
</evidence>
<dbReference type="PANTHER" id="PTHR45913:SF5">
    <property type="entry name" value="GENERAL TRANSCRIPTION FACTOR II-I REPEAT DOMAIN-CONTAINING PROTEIN 2A-LIKE PROTEIN"/>
    <property type="match status" value="1"/>
</dbReference>
<organism evidence="1 2">
    <name type="scientific">Caligus rogercresseyi</name>
    <name type="common">Sea louse</name>
    <dbReference type="NCBI Taxonomy" id="217165"/>
    <lineage>
        <taxon>Eukaryota</taxon>
        <taxon>Metazoa</taxon>
        <taxon>Ecdysozoa</taxon>
        <taxon>Arthropoda</taxon>
        <taxon>Crustacea</taxon>
        <taxon>Multicrustacea</taxon>
        <taxon>Hexanauplia</taxon>
        <taxon>Copepoda</taxon>
        <taxon>Siphonostomatoida</taxon>
        <taxon>Caligidae</taxon>
        <taxon>Caligus</taxon>
    </lineage>
</organism>
<proteinExistence type="predicted"/>